<evidence type="ECO:0000313" key="1">
    <source>
        <dbReference type="EMBL" id="JAH88511.1"/>
    </source>
</evidence>
<reference evidence="1" key="1">
    <citation type="submission" date="2014-11" db="EMBL/GenBank/DDBJ databases">
        <authorList>
            <person name="Amaro Gonzalez C."/>
        </authorList>
    </citation>
    <scope>NUCLEOTIDE SEQUENCE</scope>
</reference>
<reference evidence="1" key="2">
    <citation type="journal article" date="2015" name="Fish Shellfish Immunol.">
        <title>Early steps in the European eel (Anguilla anguilla)-Vibrio vulnificus interaction in the gills: Role of the RtxA13 toxin.</title>
        <authorList>
            <person name="Callol A."/>
            <person name="Pajuelo D."/>
            <person name="Ebbesson L."/>
            <person name="Teles M."/>
            <person name="MacKenzie S."/>
            <person name="Amaro C."/>
        </authorList>
    </citation>
    <scope>NUCLEOTIDE SEQUENCE</scope>
</reference>
<dbReference type="EMBL" id="GBXM01020066">
    <property type="protein sequence ID" value="JAH88511.1"/>
    <property type="molecule type" value="Transcribed_RNA"/>
</dbReference>
<proteinExistence type="predicted"/>
<dbReference type="AlphaFoldDB" id="A0A0E9WDX9"/>
<sequence>MSAYCTQNLAQQSPRMALFSGKRKPRLFLVNHINVRNGSYLGIKIL</sequence>
<organism evidence="1">
    <name type="scientific">Anguilla anguilla</name>
    <name type="common">European freshwater eel</name>
    <name type="synonym">Muraena anguilla</name>
    <dbReference type="NCBI Taxonomy" id="7936"/>
    <lineage>
        <taxon>Eukaryota</taxon>
        <taxon>Metazoa</taxon>
        <taxon>Chordata</taxon>
        <taxon>Craniata</taxon>
        <taxon>Vertebrata</taxon>
        <taxon>Euteleostomi</taxon>
        <taxon>Actinopterygii</taxon>
        <taxon>Neopterygii</taxon>
        <taxon>Teleostei</taxon>
        <taxon>Anguilliformes</taxon>
        <taxon>Anguillidae</taxon>
        <taxon>Anguilla</taxon>
    </lineage>
</organism>
<protein>
    <submittedName>
        <fullName evidence="1">Uncharacterized protein</fullName>
    </submittedName>
</protein>
<accession>A0A0E9WDX9</accession>
<name>A0A0E9WDX9_ANGAN</name>